<comment type="caution">
    <text evidence="1">The sequence shown here is derived from an EMBL/GenBank/DDBJ whole genome shotgun (WGS) entry which is preliminary data.</text>
</comment>
<proteinExistence type="predicted"/>
<keyword evidence="2" id="KW-1185">Reference proteome</keyword>
<evidence type="ECO:0000313" key="2">
    <source>
        <dbReference type="Proteomes" id="UP000237105"/>
    </source>
</evidence>
<gene>
    <name evidence="1" type="ORF">PanWU01x14_186530</name>
</gene>
<dbReference type="Proteomes" id="UP000237105">
    <property type="component" value="Unassembled WGS sequence"/>
</dbReference>
<reference evidence="2" key="1">
    <citation type="submission" date="2016-06" db="EMBL/GenBank/DDBJ databases">
        <title>Parallel loss of symbiosis genes in relatives of nitrogen-fixing non-legume Parasponia.</title>
        <authorList>
            <person name="Van Velzen R."/>
            <person name="Holmer R."/>
            <person name="Bu F."/>
            <person name="Rutten L."/>
            <person name="Van Zeijl A."/>
            <person name="Liu W."/>
            <person name="Santuari L."/>
            <person name="Cao Q."/>
            <person name="Sharma T."/>
            <person name="Shen D."/>
            <person name="Roswanjaya Y."/>
            <person name="Wardhani T."/>
            <person name="Kalhor M.S."/>
            <person name="Jansen J."/>
            <person name="Van den Hoogen J."/>
            <person name="Gungor B."/>
            <person name="Hartog M."/>
            <person name="Hontelez J."/>
            <person name="Verver J."/>
            <person name="Yang W.-C."/>
            <person name="Schijlen E."/>
            <person name="Repin R."/>
            <person name="Schilthuizen M."/>
            <person name="Schranz E."/>
            <person name="Heidstra R."/>
            <person name="Miyata K."/>
            <person name="Fedorova E."/>
            <person name="Kohlen W."/>
            <person name="Bisseling T."/>
            <person name="Smit S."/>
            <person name="Geurts R."/>
        </authorList>
    </citation>
    <scope>NUCLEOTIDE SEQUENCE [LARGE SCALE GENOMIC DNA]</scope>
    <source>
        <strain evidence="2">cv. WU1-14</strain>
    </source>
</reference>
<name>A0A2P5C3W5_PARAD</name>
<evidence type="ECO:0000313" key="1">
    <source>
        <dbReference type="EMBL" id="PON55701.1"/>
    </source>
</evidence>
<dbReference type="EMBL" id="JXTB01000180">
    <property type="protein sequence ID" value="PON55701.1"/>
    <property type="molecule type" value="Genomic_DNA"/>
</dbReference>
<organism evidence="1 2">
    <name type="scientific">Parasponia andersonii</name>
    <name type="common">Sponia andersonii</name>
    <dbReference type="NCBI Taxonomy" id="3476"/>
    <lineage>
        <taxon>Eukaryota</taxon>
        <taxon>Viridiplantae</taxon>
        <taxon>Streptophyta</taxon>
        <taxon>Embryophyta</taxon>
        <taxon>Tracheophyta</taxon>
        <taxon>Spermatophyta</taxon>
        <taxon>Magnoliopsida</taxon>
        <taxon>eudicotyledons</taxon>
        <taxon>Gunneridae</taxon>
        <taxon>Pentapetalae</taxon>
        <taxon>rosids</taxon>
        <taxon>fabids</taxon>
        <taxon>Rosales</taxon>
        <taxon>Cannabaceae</taxon>
        <taxon>Parasponia</taxon>
    </lineage>
</organism>
<protein>
    <submittedName>
        <fullName evidence="1">Uncharacterized protein</fullName>
    </submittedName>
</protein>
<dbReference type="AlphaFoldDB" id="A0A2P5C3W5"/>
<sequence length="59" mass="6154">MEDFTATEQRQCGRAAAWAHASGGDDVGAGKRQRGAVERWPGDFLAASGISCLASRSAD</sequence>
<accession>A0A2P5C3W5</accession>